<dbReference type="EMBL" id="LAZR01000456">
    <property type="protein sequence ID" value="KKN68154.1"/>
    <property type="molecule type" value="Genomic_DNA"/>
</dbReference>
<organism evidence="2">
    <name type="scientific">marine sediment metagenome</name>
    <dbReference type="NCBI Taxonomy" id="412755"/>
    <lineage>
        <taxon>unclassified sequences</taxon>
        <taxon>metagenomes</taxon>
        <taxon>ecological metagenomes</taxon>
    </lineage>
</organism>
<gene>
    <name evidence="2" type="ORF">LCGC14_0453790</name>
</gene>
<dbReference type="Pfam" id="PF14216">
    <property type="entry name" value="DUF4326"/>
    <property type="match status" value="1"/>
</dbReference>
<feature type="domain" description="DUF4326" evidence="1">
    <location>
        <begin position="13"/>
        <end position="96"/>
    </location>
</feature>
<protein>
    <recommendedName>
        <fullName evidence="1">DUF4326 domain-containing protein</fullName>
    </recommendedName>
</protein>
<comment type="caution">
    <text evidence="2">The sequence shown here is derived from an EMBL/GenBank/DDBJ whole genome shotgun (WGS) entry which is preliminary data.</text>
</comment>
<proteinExistence type="predicted"/>
<evidence type="ECO:0000313" key="2">
    <source>
        <dbReference type="EMBL" id="KKN68154.1"/>
    </source>
</evidence>
<dbReference type="InterPro" id="IPR025475">
    <property type="entry name" value="DUF4326"/>
</dbReference>
<evidence type="ECO:0000259" key="1">
    <source>
        <dbReference type="Pfam" id="PF14216"/>
    </source>
</evidence>
<accession>A0A0F9SM03</accession>
<dbReference type="AlphaFoldDB" id="A0A0F9SM03"/>
<reference evidence="2" key="1">
    <citation type="journal article" date="2015" name="Nature">
        <title>Complex archaea that bridge the gap between prokaryotes and eukaryotes.</title>
        <authorList>
            <person name="Spang A."/>
            <person name="Saw J.H."/>
            <person name="Jorgensen S.L."/>
            <person name="Zaremba-Niedzwiedzka K."/>
            <person name="Martijn J."/>
            <person name="Lind A.E."/>
            <person name="van Eijk R."/>
            <person name="Schleper C."/>
            <person name="Guy L."/>
            <person name="Ettema T.J."/>
        </authorList>
    </citation>
    <scope>NUCLEOTIDE SEQUENCE</scope>
</reference>
<name>A0A0F9SM03_9ZZZZ</name>
<sequence>MIERYILASRFTKNPENSFRVTRPSRFQNKNKLIEHGGTFTREESLTKYEKDIEEELEKDPTFLDILLHLDFLCCYCKERPTDYKFKWWCHVEILIAKIKEILNYRKGWY</sequence>